<dbReference type="AlphaFoldDB" id="A0AAD3SHY7"/>
<dbReference type="PANTHER" id="PTHR34947:SF4">
    <property type="entry name" value="TRANSMEMBRANE PROTEIN"/>
    <property type="match status" value="1"/>
</dbReference>
<proteinExistence type="predicted"/>
<keyword evidence="1" id="KW-0812">Transmembrane</keyword>
<keyword evidence="1" id="KW-1133">Transmembrane helix</keyword>
<feature type="transmembrane region" description="Helical" evidence="1">
    <location>
        <begin position="44"/>
        <end position="61"/>
    </location>
</feature>
<keyword evidence="1" id="KW-0472">Membrane</keyword>
<accession>A0AAD3SHY7</accession>
<organism evidence="2 3">
    <name type="scientific">Nepenthes gracilis</name>
    <name type="common">Slender pitcher plant</name>
    <dbReference type="NCBI Taxonomy" id="150966"/>
    <lineage>
        <taxon>Eukaryota</taxon>
        <taxon>Viridiplantae</taxon>
        <taxon>Streptophyta</taxon>
        <taxon>Embryophyta</taxon>
        <taxon>Tracheophyta</taxon>
        <taxon>Spermatophyta</taxon>
        <taxon>Magnoliopsida</taxon>
        <taxon>eudicotyledons</taxon>
        <taxon>Gunneridae</taxon>
        <taxon>Pentapetalae</taxon>
        <taxon>Caryophyllales</taxon>
        <taxon>Nepenthaceae</taxon>
        <taxon>Nepenthes</taxon>
    </lineage>
</organism>
<reference evidence="2" key="1">
    <citation type="submission" date="2023-05" db="EMBL/GenBank/DDBJ databases">
        <title>Nepenthes gracilis genome sequencing.</title>
        <authorList>
            <person name="Fukushima K."/>
        </authorList>
    </citation>
    <scope>NUCLEOTIDE SEQUENCE</scope>
    <source>
        <strain evidence="2">SING2019-196</strain>
    </source>
</reference>
<comment type="caution">
    <text evidence="2">The sequence shown here is derived from an EMBL/GenBank/DDBJ whole genome shotgun (WGS) entry which is preliminary data.</text>
</comment>
<evidence type="ECO:0000256" key="1">
    <source>
        <dbReference type="SAM" id="Phobius"/>
    </source>
</evidence>
<feature type="transmembrane region" description="Helical" evidence="1">
    <location>
        <begin position="81"/>
        <end position="98"/>
    </location>
</feature>
<sequence length="161" mass="18534">MDLVCSGKSSISNLLKETMGRFKLGTQFRVSLVELKKAMSISRLVSLFPLLFFLFLFLQSSKANLSAYFFSFYGFRVIDRNLVFLVCNGILVIIVKISRTSSSENHWHNHEQISKIQDDDQPELSVTKTECLACHLGDEQLENKIEQEEEEEQQKQKMGTF</sequence>
<keyword evidence="3" id="KW-1185">Reference proteome</keyword>
<protein>
    <submittedName>
        <fullName evidence="2">Uncharacterized protein</fullName>
    </submittedName>
</protein>
<dbReference type="EMBL" id="BSYO01000010">
    <property type="protein sequence ID" value="GMH10982.1"/>
    <property type="molecule type" value="Genomic_DNA"/>
</dbReference>
<evidence type="ECO:0000313" key="3">
    <source>
        <dbReference type="Proteomes" id="UP001279734"/>
    </source>
</evidence>
<dbReference type="PANTHER" id="PTHR34947">
    <property type="entry name" value="TRANSMEMBRANE PROTEIN"/>
    <property type="match status" value="1"/>
</dbReference>
<gene>
    <name evidence="2" type="ORF">Nepgr_012823</name>
</gene>
<evidence type="ECO:0000313" key="2">
    <source>
        <dbReference type="EMBL" id="GMH10982.1"/>
    </source>
</evidence>
<name>A0AAD3SHY7_NEPGR</name>
<dbReference type="Proteomes" id="UP001279734">
    <property type="component" value="Unassembled WGS sequence"/>
</dbReference>